<dbReference type="Pfam" id="PF03466">
    <property type="entry name" value="LysR_substrate"/>
    <property type="match status" value="1"/>
</dbReference>
<comment type="caution">
    <text evidence="6">The sequence shown here is derived from an EMBL/GenBank/DDBJ whole genome shotgun (WGS) entry which is preliminary data.</text>
</comment>
<dbReference type="GO" id="GO:0003700">
    <property type="term" value="F:DNA-binding transcription factor activity"/>
    <property type="evidence" value="ECO:0007669"/>
    <property type="project" value="InterPro"/>
</dbReference>
<feature type="domain" description="HTH lysR-type" evidence="5">
    <location>
        <begin position="1"/>
        <end position="58"/>
    </location>
</feature>
<dbReference type="PROSITE" id="PS50931">
    <property type="entry name" value="HTH_LYSR"/>
    <property type="match status" value="1"/>
</dbReference>
<evidence type="ECO:0000256" key="4">
    <source>
        <dbReference type="ARBA" id="ARBA00023163"/>
    </source>
</evidence>
<evidence type="ECO:0000256" key="1">
    <source>
        <dbReference type="ARBA" id="ARBA00009437"/>
    </source>
</evidence>
<dbReference type="Proteomes" id="UP000886817">
    <property type="component" value="Unassembled WGS sequence"/>
</dbReference>
<evidence type="ECO:0000259" key="5">
    <source>
        <dbReference type="PROSITE" id="PS50931"/>
    </source>
</evidence>
<dbReference type="Pfam" id="PF00126">
    <property type="entry name" value="HTH_1"/>
    <property type="match status" value="1"/>
</dbReference>
<gene>
    <name evidence="6" type="ORF">IAA45_04720</name>
</gene>
<evidence type="ECO:0000256" key="2">
    <source>
        <dbReference type="ARBA" id="ARBA00023015"/>
    </source>
</evidence>
<reference evidence="6" key="2">
    <citation type="submission" date="2021-04" db="EMBL/GenBank/DDBJ databases">
        <authorList>
            <person name="Gilroy R."/>
        </authorList>
    </citation>
    <scope>NUCLEOTIDE SEQUENCE</scope>
    <source>
        <strain evidence="6">ChiSjej1B19-8411</strain>
    </source>
</reference>
<dbReference type="Gene3D" id="1.10.10.10">
    <property type="entry name" value="Winged helix-like DNA-binding domain superfamily/Winged helix DNA-binding domain"/>
    <property type="match status" value="1"/>
</dbReference>
<dbReference type="InterPro" id="IPR036390">
    <property type="entry name" value="WH_DNA-bd_sf"/>
</dbReference>
<dbReference type="PRINTS" id="PR00039">
    <property type="entry name" value="HTHLYSR"/>
</dbReference>
<dbReference type="EMBL" id="DXEX01000106">
    <property type="protein sequence ID" value="HIX59004.1"/>
    <property type="molecule type" value="Genomic_DNA"/>
</dbReference>
<dbReference type="CDD" id="cd08414">
    <property type="entry name" value="PBP2_LTTR_aromatics_like"/>
    <property type="match status" value="1"/>
</dbReference>
<proteinExistence type="inferred from homology"/>
<reference evidence="6" key="1">
    <citation type="journal article" date="2021" name="PeerJ">
        <title>Extensive microbial diversity within the chicken gut microbiome revealed by metagenomics and culture.</title>
        <authorList>
            <person name="Gilroy R."/>
            <person name="Ravi A."/>
            <person name="Getino M."/>
            <person name="Pursley I."/>
            <person name="Horton D.L."/>
            <person name="Alikhan N.F."/>
            <person name="Baker D."/>
            <person name="Gharbi K."/>
            <person name="Hall N."/>
            <person name="Watson M."/>
            <person name="Adriaenssens E.M."/>
            <person name="Foster-Nyarko E."/>
            <person name="Jarju S."/>
            <person name="Secka A."/>
            <person name="Antonio M."/>
            <person name="Oren A."/>
            <person name="Chaudhuri R.R."/>
            <person name="La Ragione R."/>
            <person name="Hildebrand F."/>
            <person name="Pallen M.J."/>
        </authorList>
    </citation>
    <scope>NUCLEOTIDE SEQUENCE</scope>
    <source>
        <strain evidence="6">ChiSjej1B19-8411</strain>
    </source>
</reference>
<name>A0A9D2B3G1_9FIRM</name>
<evidence type="ECO:0000313" key="7">
    <source>
        <dbReference type="Proteomes" id="UP000886817"/>
    </source>
</evidence>
<dbReference type="SUPFAM" id="SSF53850">
    <property type="entry name" value="Periplasmic binding protein-like II"/>
    <property type="match status" value="1"/>
</dbReference>
<dbReference type="FunFam" id="1.10.10.10:FF:000001">
    <property type="entry name" value="LysR family transcriptional regulator"/>
    <property type="match status" value="1"/>
</dbReference>
<dbReference type="GO" id="GO:0003677">
    <property type="term" value="F:DNA binding"/>
    <property type="evidence" value="ECO:0007669"/>
    <property type="project" value="UniProtKB-KW"/>
</dbReference>
<dbReference type="InterPro" id="IPR005119">
    <property type="entry name" value="LysR_subst-bd"/>
</dbReference>
<dbReference type="InterPro" id="IPR036388">
    <property type="entry name" value="WH-like_DNA-bd_sf"/>
</dbReference>
<dbReference type="SUPFAM" id="SSF46785">
    <property type="entry name" value="Winged helix' DNA-binding domain"/>
    <property type="match status" value="1"/>
</dbReference>
<accession>A0A9D2B3G1</accession>
<sequence>MDIKSMRYFISAAENLSFTKTALEQNVTQTAISLSISKMESELGFQLFTRKKRSVQLTEAGRDFYNHIVRVVKSYEDAVNHSRNTATGKIGEIRIAVPDYIMGMSLIPAFRSFKKTYSQLNVKVVRMPPHNIVSALDNHEIDAAIGFPQEFAYIPNLQHRVIRTDKLVLALSPDHSLAGMEDPLLGELNEQTFIVVHPQKAPMVDRYMYQIWEQAGLRPKKVIHADSLEDALLDVALGNAVILITEQSQHFCNPMLIYKRPKALENLNIEIALAWRDQENSILVGLIWSLLELD</sequence>
<keyword evidence="3" id="KW-0238">DNA-binding</keyword>
<dbReference type="GO" id="GO:0032993">
    <property type="term" value="C:protein-DNA complex"/>
    <property type="evidence" value="ECO:0007669"/>
    <property type="project" value="TreeGrafter"/>
</dbReference>
<protein>
    <submittedName>
        <fullName evidence="6">LysR family transcriptional regulator</fullName>
    </submittedName>
</protein>
<dbReference type="Gene3D" id="3.40.190.10">
    <property type="entry name" value="Periplasmic binding protein-like II"/>
    <property type="match status" value="2"/>
</dbReference>
<organism evidence="6 7">
    <name type="scientific">Candidatus Blautia gallistercoris</name>
    <dbReference type="NCBI Taxonomy" id="2838490"/>
    <lineage>
        <taxon>Bacteria</taxon>
        <taxon>Bacillati</taxon>
        <taxon>Bacillota</taxon>
        <taxon>Clostridia</taxon>
        <taxon>Lachnospirales</taxon>
        <taxon>Lachnospiraceae</taxon>
        <taxon>Blautia</taxon>
    </lineage>
</organism>
<dbReference type="PANTHER" id="PTHR30346:SF0">
    <property type="entry name" value="HCA OPERON TRANSCRIPTIONAL ACTIVATOR HCAR"/>
    <property type="match status" value="1"/>
</dbReference>
<evidence type="ECO:0000256" key="3">
    <source>
        <dbReference type="ARBA" id="ARBA00023125"/>
    </source>
</evidence>
<comment type="similarity">
    <text evidence="1">Belongs to the LysR transcriptional regulatory family.</text>
</comment>
<dbReference type="AlphaFoldDB" id="A0A9D2B3G1"/>
<evidence type="ECO:0000313" key="6">
    <source>
        <dbReference type="EMBL" id="HIX59004.1"/>
    </source>
</evidence>
<dbReference type="InterPro" id="IPR000847">
    <property type="entry name" value="LysR_HTH_N"/>
</dbReference>
<keyword evidence="2" id="KW-0805">Transcription regulation</keyword>
<keyword evidence="4" id="KW-0804">Transcription</keyword>
<dbReference type="PANTHER" id="PTHR30346">
    <property type="entry name" value="TRANSCRIPTIONAL DUAL REGULATOR HCAR-RELATED"/>
    <property type="match status" value="1"/>
</dbReference>